<dbReference type="GO" id="GO:0000287">
    <property type="term" value="F:magnesium ion binding"/>
    <property type="evidence" value="ECO:0007669"/>
    <property type="project" value="TreeGrafter"/>
</dbReference>
<proteinExistence type="inferred from homology"/>
<dbReference type="GO" id="GO:0005886">
    <property type="term" value="C:plasma membrane"/>
    <property type="evidence" value="ECO:0007669"/>
    <property type="project" value="UniProtKB-SubCell"/>
</dbReference>
<dbReference type="CDD" id="cd12826">
    <property type="entry name" value="EcCorA_ZntB-like_u1"/>
    <property type="match status" value="1"/>
</dbReference>
<dbReference type="OrthoDB" id="9803416at2"/>
<dbReference type="PANTHER" id="PTHR46494:SF1">
    <property type="entry name" value="CORA FAMILY METAL ION TRANSPORTER (EUROFUNG)"/>
    <property type="match status" value="1"/>
</dbReference>
<dbReference type="AlphaFoldDB" id="A0A1T4NLP7"/>
<gene>
    <name evidence="13" type="ORF">SAMN02745191_1689</name>
</gene>
<dbReference type="GO" id="GO:0050897">
    <property type="term" value="F:cobalt ion binding"/>
    <property type="evidence" value="ECO:0007669"/>
    <property type="project" value="TreeGrafter"/>
</dbReference>
<keyword evidence="14" id="KW-1185">Reference proteome</keyword>
<evidence type="ECO:0000256" key="6">
    <source>
        <dbReference type="ARBA" id="ARBA00022842"/>
    </source>
</evidence>
<dbReference type="SUPFAM" id="SSF144083">
    <property type="entry name" value="Magnesium transport protein CorA, transmembrane region"/>
    <property type="match status" value="1"/>
</dbReference>
<keyword evidence="5 12" id="KW-0812">Transmembrane</keyword>
<dbReference type="RefSeq" id="WP_159443764.1">
    <property type="nucleotide sequence ID" value="NZ_FUWY01000004.1"/>
</dbReference>
<feature type="transmembrane region" description="Helical" evidence="12">
    <location>
        <begin position="248"/>
        <end position="268"/>
    </location>
</feature>
<keyword evidence="7 12" id="KW-1133">Transmembrane helix</keyword>
<dbReference type="Proteomes" id="UP000243297">
    <property type="component" value="Unassembled WGS sequence"/>
</dbReference>
<keyword evidence="9 12" id="KW-0472">Membrane</keyword>
<evidence type="ECO:0000256" key="12">
    <source>
        <dbReference type="SAM" id="Phobius"/>
    </source>
</evidence>
<comment type="subcellular location">
    <subcellularLocation>
        <location evidence="1">Cell membrane</location>
        <topology evidence="1">Multi-pass membrane protein</topology>
    </subcellularLocation>
</comment>
<dbReference type="SUPFAM" id="SSF143865">
    <property type="entry name" value="CorA soluble domain-like"/>
    <property type="match status" value="1"/>
</dbReference>
<dbReference type="EMBL" id="FUWY01000004">
    <property type="protein sequence ID" value="SJZ80025.1"/>
    <property type="molecule type" value="Genomic_DNA"/>
</dbReference>
<evidence type="ECO:0000256" key="11">
    <source>
        <dbReference type="ARBA" id="ARBA00045497"/>
    </source>
</evidence>
<keyword evidence="4" id="KW-1003">Cell membrane</keyword>
<evidence type="ECO:0000256" key="5">
    <source>
        <dbReference type="ARBA" id="ARBA00022692"/>
    </source>
</evidence>
<evidence type="ECO:0000313" key="13">
    <source>
        <dbReference type="EMBL" id="SJZ80025.1"/>
    </source>
</evidence>
<evidence type="ECO:0000256" key="8">
    <source>
        <dbReference type="ARBA" id="ARBA00023065"/>
    </source>
</evidence>
<comment type="function">
    <text evidence="11">Mediates influx of magnesium ions. Alternates between open and closed states. Activated by low cytoplasmic Mg(2+) levels. Inactive when cytoplasmic Mg(2+) levels are high.</text>
</comment>
<keyword evidence="3" id="KW-0813">Transport</keyword>
<dbReference type="GO" id="GO:0015095">
    <property type="term" value="F:magnesium ion transmembrane transporter activity"/>
    <property type="evidence" value="ECO:0007669"/>
    <property type="project" value="TreeGrafter"/>
</dbReference>
<evidence type="ECO:0000313" key="14">
    <source>
        <dbReference type="Proteomes" id="UP000243297"/>
    </source>
</evidence>
<comment type="catalytic activity">
    <reaction evidence="10">
        <text>Mg(2+)(in) = Mg(2+)(out)</text>
        <dbReference type="Rhea" id="RHEA:29827"/>
        <dbReference type="ChEBI" id="CHEBI:18420"/>
    </reaction>
</comment>
<dbReference type="STRING" id="118967.SAMN02745191_1689"/>
<organism evidence="13 14">
    <name type="scientific">Anaerorhabdus furcosa</name>
    <dbReference type="NCBI Taxonomy" id="118967"/>
    <lineage>
        <taxon>Bacteria</taxon>
        <taxon>Bacillati</taxon>
        <taxon>Bacillota</taxon>
        <taxon>Erysipelotrichia</taxon>
        <taxon>Erysipelotrichales</taxon>
        <taxon>Erysipelotrichaceae</taxon>
        <taxon>Anaerorhabdus</taxon>
    </lineage>
</organism>
<dbReference type="InterPro" id="IPR045861">
    <property type="entry name" value="CorA_cytoplasmic_dom"/>
</dbReference>
<keyword evidence="6" id="KW-0460">Magnesium</keyword>
<evidence type="ECO:0000256" key="9">
    <source>
        <dbReference type="ARBA" id="ARBA00023136"/>
    </source>
</evidence>
<evidence type="ECO:0000256" key="3">
    <source>
        <dbReference type="ARBA" id="ARBA00022448"/>
    </source>
</evidence>
<accession>A0A1T4NLP7</accession>
<dbReference type="InterPro" id="IPR045863">
    <property type="entry name" value="CorA_TM1_TM2"/>
</dbReference>
<keyword evidence="8" id="KW-0406">Ion transport</keyword>
<dbReference type="Pfam" id="PF01544">
    <property type="entry name" value="CorA"/>
    <property type="match status" value="1"/>
</dbReference>
<dbReference type="GO" id="GO:0015087">
    <property type="term" value="F:cobalt ion transmembrane transporter activity"/>
    <property type="evidence" value="ECO:0007669"/>
    <property type="project" value="TreeGrafter"/>
</dbReference>
<dbReference type="InterPro" id="IPR002523">
    <property type="entry name" value="MgTranspt_CorA/ZnTranspt_ZntB"/>
</dbReference>
<reference evidence="14" key="1">
    <citation type="submission" date="2017-02" db="EMBL/GenBank/DDBJ databases">
        <authorList>
            <person name="Varghese N."/>
            <person name="Submissions S."/>
        </authorList>
    </citation>
    <scope>NUCLEOTIDE SEQUENCE [LARGE SCALE GENOMIC DNA]</scope>
    <source>
        <strain evidence="14">ATCC 25662</strain>
    </source>
</reference>
<dbReference type="Gene3D" id="1.20.58.340">
    <property type="entry name" value="Magnesium transport protein CorA, transmembrane region"/>
    <property type="match status" value="2"/>
</dbReference>
<evidence type="ECO:0000256" key="10">
    <source>
        <dbReference type="ARBA" id="ARBA00034269"/>
    </source>
</evidence>
<sequence length="306" mass="35650">MIYEIINKKLIQVDQCDGKHPSIAYLTLEELNQTENLPPLVIDLCNSDQAQYKNSVDDYDDFSFGIINIVDVFNLYTNKDRIAFVIMKDKFYLIELVDENKSILDTFLSVVQVHQENAEFEKMIALILETLLQNGYEVLDEIDKKISLMEESVVEEKASSRLNRGIFALKDQLSILKNYYQQLEEIGTCLQDNDNNLFNHAELNHFKHFTNKSNRLLNACISKQEDLIHLREALDAMLDYQLNNIMKLFTVITTIFLPLTLIVGWYGMNFAHMPELDWEYGYITVICISVVVVVASLYYFRKRKLL</sequence>
<evidence type="ECO:0000256" key="7">
    <source>
        <dbReference type="ARBA" id="ARBA00022989"/>
    </source>
</evidence>
<name>A0A1T4NLP7_9FIRM</name>
<evidence type="ECO:0000256" key="4">
    <source>
        <dbReference type="ARBA" id="ARBA00022475"/>
    </source>
</evidence>
<dbReference type="PANTHER" id="PTHR46494">
    <property type="entry name" value="CORA FAMILY METAL ION TRANSPORTER (EUROFUNG)"/>
    <property type="match status" value="1"/>
</dbReference>
<protein>
    <submittedName>
        <fullName evidence="13">Magnesium transporter</fullName>
    </submittedName>
</protein>
<comment type="similarity">
    <text evidence="2">Belongs to the CorA metal ion transporter (MIT) (TC 1.A.35) family.</text>
</comment>
<feature type="transmembrane region" description="Helical" evidence="12">
    <location>
        <begin position="280"/>
        <end position="300"/>
    </location>
</feature>
<evidence type="ECO:0000256" key="2">
    <source>
        <dbReference type="ARBA" id="ARBA00009765"/>
    </source>
</evidence>
<dbReference type="FunFam" id="1.20.58.340:FF:000004">
    <property type="entry name" value="Magnesium transport protein CorA"/>
    <property type="match status" value="1"/>
</dbReference>
<evidence type="ECO:0000256" key="1">
    <source>
        <dbReference type="ARBA" id="ARBA00004651"/>
    </source>
</evidence>